<dbReference type="STRING" id="497964.CfE428DRAFT_4327"/>
<gene>
    <name evidence="2" type="ORF">CfE428DRAFT_4327</name>
</gene>
<dbReference type="Proteomes" id="UP000005824">
    <property type="component" value="Unassembled WGS sequence"/>
</dbReference>
<dbReference type="AlphaFoldDB" id="B4D5Y8"/>
<feature type="chain" id="PRO_5002802846" description="Autotransporter-associated beta strand repeat protein" evidence="1">
    <location>
        <begin position="25"/>
        <end position="551"/>
    </location>
</feature>
<organism evidence="2 3">
    <name type="scientific">Chthoniobacter flavus Ellin428</name>
    <dbReference type="NCBI Taxonomy" id="497964"/>
    <lineage>
        <taxon>Bacteria</taxon>
        <taxon>Pseudomonadati</taxon>
        <taxon>Verrucomicrobiota</taxon>
        <taxon>Spartobacteria</taxon>
        <taxon>Chthoniobacterales</taxon>
        <taxon>Chthoniobacteraceae</taxon>
        <taxon>Chthoniobacter</taxon>
    </lineage>
</organism>
<evidence type="ECO:0000313" key="3">
    <source>
        <dbReference type="Proteomes" id="UP000005824"/>
    </source>
</evidence>
<reference evidence="2 3" key="1">
    <citation type="journal article" date="2011" name="J. Bacteriol.">
        <title>Genome sequence of Chthoniobacter flavus Ellin428, an aerobic heterotrophic soil bacterium.</title>
        <authorList>
            <person name="Kant R."/>
            <person name="van Passel M.W."/>
            <person name="Palva A."/>
            <person name="Lucas S."/>
            <person name="Lapidus A."/>
            <person name="Glavina Del Rio T."/>
            <person name="Dalin E."/>
            <person name="Tice H."/>
            <person name="Bruce D."/>
            <person name="Goodwin L."/>
            <person name="Pitluck S."/>
            <person name="Larimer F.W."/>
            <person name="Land M.L."/>
            <person name="Hauser L."/>
            <person name="Sangwan P."/>
            <person name="de Vos W.M."/>
            <person name="Janssen P.H."/>
            <person name="Smidt H."/>
        </authorList>
    </citation>
    <scope>NUCLEOTIDE SEQUENCE [LARGE SCALE GENOMIC DNA]</scope>
    <source>
        <strain evidence="2 3">Ellin428</strain>
    </source>
</reference>
<keyword evidence="1" id="KW-0732">Signal</keyword>
<sequence>MKVFPSVVVGCVLTWSAAVLSAQAQDVSGGGATLIMYSGHSTGMLSVNGSTYLPYTGGDIAGVNTVTVFNAAQDGTLQNVGSLEKTGIGNLSFATNTFSGATLDTGLTLNNSARFVGNNNISLAAGSTFSVGGTLVLNSGSFYTGSTVITNAGSVLNSRVPILLGANSTLTSNGVLNLTVGSLLNSGGTVSAGVNSTLAGGLLTFGNGGSITTTGTVTSAVNLSGGSILTSIVPTLNLNGSLDTGATFTTSGATLSLGINNVGINNVAAGTISIVGTAPLIRGGSGILTLAGGIGTINPATGSILTVNPVIGAGSLSAFQINNTSTLNLTTGGIPQANLITLNGSSTLNLNLPATTLLSKLPPIKNGVAGSNGTTVTFLGGAVTNASTVSLLFLPAAQNLVSDPLSLNITETPAANDKYVLEMSYNPSLVTDPSKLYLAWLDTSDSTWKNAVNGDSDAGASHQFVSGAYDAANDFNLGEYGVDAADSTVWAVIDHSGEFGVAESTTPSLTTQSIRLSSQSISFTPQFIPEPSSIALLLCGVALFGRRSRRK</sequence>
<dbReference type="InterPro" id="IPR013424">
    <property type="entry name" value="Ice-binding_C"/>
</dbReference>
<feature type="signal peptide" evidence="1">
    <location>
        <begin position="1"/>
        <end position="24"/>
    </location>
</feature>
<comment type="caution">
    <text evidence="2">The sequence shown here is derived from an EMBL/GenBank/DDBJ whole genome shotgun (WGS) entry which is preliminary data.</text>
</comment>
<dbReference type="eggNOG" id="COG1409">
    <property type="taxonomic scope" value="Bacteria"/>
</dbReference>
<dbReference type="InParanoid" id="B4D5Y8"/>
<name>B4D5Y8_9BACT</name>
<keyword evidence="3" id="KW-1185">Reference proteome</keyword>
<dbReference type="NCBIfam" id="TIGR02595">
    <property type="entry name" value="PEP_CTERM"/>
    <property type="match status" value="1"/>
</dbReference>
<proteinExistence type="predicted"/>
<accession>B4D5Y8</accession>
<evidence type="ECO:0008006" key="4">
    <source>
        <dbReference type="Google" id="ProtNLM"/>
    </source>
</evidence>
<dbReference type="RefSeq" id="WP_006981651.1">
    <property type="nucleotide sequence ID" value="NZ_ABVL01000014.1"/>
</dbReference>
<evidence type="ECO:0000313" key="2">
    <source>
        <dbReference type="EMBL" id="EDY18191.1"/>
    </source>
</evidence>
<evidence type="ECO:0000256" key="1">
    <source>
        <dbReference type="SAM" id="SignalP"/>
    </source>
</evidence>
<dbReference type="EMBL" id="ABVL01000014">
    <property type="protein sequence ID" value="EDY18191.1"/>
    <property type="molecule type" value="Genomic_DNA"/>
</dbReference>
<protein>
    <recommendedName>
        <fullName evidence="4">Autotransporter-associated beta strand repeat protein</fullName>
    </recommendedName>
</protein>